<organism evidence="8 9">
    <name type="scientific">Candidatus Altarchaeum hamiconexum</name>
    <dbReference type="NCBI Taxonomy" id="1803513"/>
    <lineage>
        <taxon>Archaea</taxon>
        <taxon>Candidatus Altarchaeota</taxon>
        <taxon>Candidatus Altiarchaeia</taxon>
        <taxon>Candidatus Altarchaeales</taxon>
        <taxon>Candidatus Altarchaeaceae</taxon>
        <taxon>Candidatus Altarchaeum</taxon>
    </lineage>
</organism>
<dbReference type="Proteomes" id="UP000768163">
    <property type="component" value="Unassembled WGS sequence"/>
</dbReference>
<keyword evidence="2 6" id="KW-0863">Zinc-finger</keyword>
<evidence type="ECO:0000256" key="6">
    <source>
        <dbReference type="HAMAP-Rule" id="MF_00777"/>
    </source>
</evidence>
<dbReference type="NCBIfam" id="NF001669">
    <property type="entry name" value="PRK00432.1"/>
    <property type="match status" value="1"/>
</dbReference>
<dbReference type="InterPro" id="IPR022845">
    <property type="entry name" value="Ribosomal_eS31_arc"/>
</dbReference>
<reference evidence="8" key="1">
    <citation type="submission" date="2019-11" db="EMBL/GenBank/DDBJ databases">
        <title>Lipid analysis of CO2-rich subsurface aquifers suggests an autotrophy-based deep biosphere with lysolipids enriched in CPR bacteria.</title>
        <authorList>
            <person name="Probst A.J."/>
            <person name="Elling F.J."/>
            <person name="Castelle C.J."/>
            <person name="Zhu Q."/>
            <person name="Elvert M."/>
            <person name="Birarda G."/>
            <person name="Holman H.-Y."/>
            <person name="Lane K.R."/>
            <person name="Ladd B."/>
            <person name="Ryan M.C."/>
            <person name="Woyke T."/>
            <person name="Hinrichs K.-U."/>
            <person name="Banfield J.F."/>
        </authorList>
    </citation>
    <scope>NUCLEOTIDE SEQUENCE</scope>
    <source>
        <strain evidence="8">CG_2015-01_33_1645</strain>
    </source>
</reference>
<dbReference type="GO" id="GO:0005840">
    <property type="term" value="C:ribosome"/>
    <property type="evidence" value="ECO:0007669"/>
    <property type="project" value="UniProtKB-KW"/>
</dbReference>
<comment type="cofactor">
    <cofactor evidence="6">
        <name>Zn(2+)</name>
        <dbReference type="ChEBI" id="CHEBI:29105"/>
    </cofactor>
    <text evidence="6">Binds 1 zinc ion per subunit.</text>
</comment>
<keyword evidence="4 6" id="KW-0689">Ribosomal protein</keyword>
<evidence type="ECO:0000259" key="7">
    <source>
        <dbReference type="SMART" id="SM01402"/>
    </source>
</evidence>
<dbReference type="EMBL" id="JAACVF010000071">
    <property type="protein sequence ID" value="NCN64982.1"/>
    <property type="molecule type" value="Genomic_DNA"/>
</dbReference>
<dbReference type="InterPro" id="IPR011332">
    <property type="entry name" value="Ribosomal_zn-bd"/>
</dbReference>
<evidence type="ECO:0000313" key="9">
    <source>
        <dbReference type="Proteomes" id="UP000768163"/>
    </source>
</evidence>
<evidence type="ECO:0000256" key="4">
    <source>
        <dbReference type="ARBA" id="ARBA00022980"/>
    </source>
</evidence>
<dbReference type="InterPro" id="IPR002906">
    <property type="entry name" value="Ribosomal_eS31"/>
</dbReference>
<evidence type="ECO:0000256" key="2">
    <source>
        <dbReference type="ARBA" id="ARBA00022771"/>
    </source>
</evidence>
<dbReference type="SUPFAM" id="SSF57829">
    <property type="entry name" value="Zn-binding ribosomal proteins"/>
    <property type="match status" value="1"/>
</dbReference>
<dbReference type="GO" id="GO:0003735">
    <property type="term" value="F:structural constituent of ribosome"/>
    <property type="evidence" value="ECO:0007669"/>
    <property type="project" value="InterPro"/>
</dbReference>
<feature type="domain" description="Small ribosomal subunit protein eS31" evidence="7">
    <location>
        <begin position="14"/>
        <end position="56"/>
    </location>
</feature>
<keyword evidence="3 6" id="KW-0862">Zinc</keyword>
<dbReference type="InterPro" id="IPR038582">
    <property type="entry name" value="Ribosomal_eS31_euk-type_sf"/>
</dbReference>
<evidence type="ECO:0000256" key="5">
    <source>
        <dbReference type="ARBA" id="ARBA00023274"/>
    </source>
</evidence>
<evidence type="ECO:0000256" key="1">
    <source>
        <dbReference type="ARBA" id="ARBA00022723"/>
    </source>
</evidence>
<feature type="binding site" evidence="6">
    <location>
        <position position="35"/>
    </location>
    <ligand>
        <name>Zn(2+)</name>
        <dbReference type="ChEBI" id="CHEBI:29105"/>
    </ligand>
</feature>
<dbReference type="HAMAP" id="MF_00777">
    <property type="entry name" value="Ribosomal_eS31"/>
    <property type="match status" value="1"/>
</dbReference>
<dbReference type="AlphaFoldDB" id="A0A8J8CHR9"/>
<dbReference type="GO" id="GO:0006412">
    <property type="term" value="P:translation"/>
    <property type="evidence" value="ECO:0007669"/>
    <property type="project" value="UniProtKB-UniRule"/>
</dbReference>
<protein>
    <recommendedName>
        <fullName evidence="6">Small ribosomal subunit protein eS31</fullName>
    </recommendedName>
</protein>
<feature type="binding site" evidence="6">
    <location>
        <position position="53"/>
    </location>
    <ligand>
        <name>Zn(2+)</name>
        <dbReference type="ChEBI" id="CHEBI:29105"/>
    </ligand>
</feature>
<dbReference type="SMART" id="SM01402">
    <property type="entry name" value="Ribosomal_S27"/>
    <property type="match status" value="1"/>
</dbReference>
<comment type="caution">
    <text evidence="6">Lacks conserved residue(s) required for the propagation of feature annotation.</text>
</comment>
<dbReference type="Pfam" id="PF01599">
    <property type="entry name" value="Ribosomal_S27"/>
    <property type="match status" value="1"/>
</dbReference>
<accession>A0A8J8CHR9</accession>
<comment type="caution">
    <text evidence="8">The sequence shown here is derived from an EMBL/GenBank/DDBJ whole genome shotgun (WGS) entry which is preliminary data.</text>
</comment>
<evidence type="ECO:0000256" key="3">
    <source>
        <dbReference type="ARBA" id="ARBA00022833"/>
    </source>
</evidence>
<sequence length="62" mass="6999">MAAAKEKAKKTTKKSENYNIVGNKLIRTTKFCTRCGEGVFMAKHKDRYSCGKCGYTEFIGKK</sequence>
<dbReference type="Gene3D" id="6.20.50.150">
    <property type="match status" value="1"/>
</dbReference>
<evidence type="ECO:0000313" key="8">
    <source>
        <dbReference type="EMBL" id="NCN64982.1"/>
    </source>
</evidence>
<keyword evidence="5 6" id="KW-0687">Ribonucleoprotein</keyword>
<name>A0A8J8CHR9_9ARCH</name>
<comment type="subunit">
    <text evidence="6">Part of the 30S ribosomal subunit.</text>
</comment>
<feature type="binding site" evidence="6">
    <location>
        <position position="32"/>
    </location>
    <ligand>
        <name>Zn(2+)</name>
        <dbReference type="ChEBI" id="CHEBI:29105"/>
    </ligand>
</feature>
<gene>
    <name evidence="6" type="primary">rps27ae</name>
    <name evidence="8" type="ORF">GW910_02745</name>
</gene>
<keyword evidence="1 6" id="KW-0479">Metal-binding</keyword>
<dbReference type="GO" id="GO:1990904">
    <property type="term" value="C:ribonucleoprotein complex"/>
    <property type="evidence" value="ECO:0007669"/>
    <property type="project" value="UniProtKB-KW"/>
</dbReference>
<proteinExistence type="inferred from homology"/>
<comment type="similarity">
    <text evidence="6">Belongs to the eukaryotic ribosomal protein eS31 family.</text>
</comment>
<dbReference type="GO" id="GO:0008270">
    <property type="term" value="F:zinc ion binding"/>
    <property type="evidence" value="ECO:0007669"/>
    <property type="project" value="UniProtKB-UniRule"/>
</dbReference>
<feature type="binding site" evidence="6">
    <location>
        <position position="50"/>
    </location>
    <ligand>
        <name>Zn(2+)</name>
        <dbReference type="ChEBI" id="CHEBI:29105"/>
    </ligand>
</feature>